<name>A0AAJ0MI69_9PEZI</name>
<accession>A0AAJ0MI69</accession>
<evidence type="ECO:0000313" key="2">
    <source>
        <dbReference type="EMBL" id="KAK3359722.1"/>
    </source>
</evidence>
<sequence length="112" mass="12314">MSSTQHRNNTPGSSEDDQPADYKTQLDDAADYIKNPEPNQTSEGMGSALADKVSHYVPSVGRALGRHEESEASPRPAETNTGPPNRPDHDVQIEGFLRDQHRSTQVLETEES</sequence>
<reference evidence="2" key="2">
    <citation type="submission" date="2023-06" db="EMBL/GenBank/DDBJ databases">
        <authorList>
            <consortium name="Lawrence Berkeley National Laboratory"/>
            <person name="Haridas S."/>
            <person name="Hensen N."/>
            <person name="Bonometti L."/>
            <person name="Westerberg I."/>
            <person name="Brannstrom I.O."/>
            <person name="Guillou S."/>
            <person name="Cros-Aarteil S."/>
            <person name="Calhoun S."/>
            <person name="Kuo A."/>
            <person name="Mondo S."/>
            <person name="Pangilinan J."/>
            <person name="Riley R."/>
            <person name="Labutti K."/>
            <person name="Andreopoulos B."/>
            <person name="Lipzen A."/>
            <person name="Chen C."/>
            <person name="Yanf M."/>
            <person name="Daum C."/>
            <person name="Ng V."/>
            <person name="Clum A."/>
            <person name="Steindorff A."/>
            <person name="Ohm R."/>
            <person name="Martin F."/>
            <person name="Silar P."/>
            <person name="Natvig D."/>
            <person name="Lalanne C."/>
            <person name="Gautier V."/>
            <person name="Ament-Velasquez S.L."/>
            <person name="Kruys A."/>
            <person name="Hutchinson M.I."/>
            <person name="Powell A.J."/>
            <person name="Barry K."/>
            <person name="Miller A.N."/>
            <person name="Grigoriev I.V."/>
            <person name="Debuchy R."/>
            <person name="Gladieux P."/>
            <person name="Thoren M.H."/>
            <person name="Johannesson H."/>
        </authorList>
    </citation>
    <scope>NUCLEOTIDE SEQUENCE</scope>
    <source>
        <strain evidence="2">CBS 955.72</strain>
    </source>
</reference>
<evidence type="ECO:0000313" key="3">
    <source>
        <dbReference type="Proteomes" id="UP001275084"/>
    </source>
</evidence>
<organism evidence="2 3">
    <name type="scientific">Lasiosphaeria hispida</name>
    <dbReference type="NCBI Taxonomy" id="260671"/>
    <lineage>
        <taxon>Eukaryota</taxon>
        <taxon>Fungi</taxon>
        <taxon>Dikarya</taxon>
        <taxon>Ascomycota</taxon>
        <taxon>Pezizomycotina</taxon>
        <taxon>Sordariomycetes</taxon>
        <taxon>Sordariomycetidae</taxon>
        <taxon>Sordariales</taxon>
        <taxon>Lasiosphaeriaceae</taxon>
        <taxon>Lasiosphaeria</taxon>
    </lineage>
</organism>
<protein>
    <submittedName>
        <fullName evidence="2">Uncharacterized protein</fullName>
    </submittedName>
</protein>
<comment type="caution">
    <text evidence="2">The sequence shown here is derived from an EMBL/GenBank/DDBJ whole genome shotgun (WGS) entry which is preliminary data.</text>
</comment>
<evidence type="ECO:0000256" key="1">
    <source>
        <dbReference type="SAM" id="MobiDB-lite"/>
    </source>
</evidence>
<gene>
    <name evidence="2" type="ORF">B0T25DRAFT_107553</name>
</gene>
<proteinExistence type="predicted"/>
<feature type="compositionally biased region" description="Basic and acidic residues" evidence="1">
    <location>
        <begin position="86"/>
        <end position="102"/>
    </location>
</feature>
<reference evidence="2" key="1">
    <citation type="journal article" date="2023" name="Mol. Phylogenet. Evol.">
        <title>Genome-scale phylogeny and comparative genomics of the fungal order Sordariales.</title>
        <authorList>
            <person name="Hensen N."/>
            <person name="Bonometti L."/>
            <person name="Westerberg I."/>
            <person name="Brannstrom I.O."/>
            <person name="Guillou S."/>
            <person name="Cros-Aarteil S."/>
            <person name="Calhoun S."/>
            <person name="Haridas S."/>
            <person name="Kuo A."/>
            <person name="Mondo S."/>
            <person name="Pangilinan J."/>
            <person name="Riley R."/>
            <person name="LaButti K."/>
            <person name="Andreopoulos B."/>
            <person name="Lipzen A."/>
            <person name="Chen C."/>
            <person name="Yan M."/>
            <person name="Daum C."/>
            <person name="Ng V."/>
            <person name="Clum A."/>
            <person name="Steindorff A."/>
            <person name="Ohm R.A."/>
            <person name="Martin F."/>
            <person name="Silar P."/>
            <person name="Natvig D.O."/>
            <person name="Lalanne C."/>
            <person name="Gautier V."/>
            <person name="Ament-Velasquez S.L."/>
            <person name="Kruys A."/>
            <person name="Hutchinson M.I."/>
            <person name="Powell A.J."/>
            <person name="Barry K."/>
            <person name="Miller A.N."/>
            <person name="Grigoriev I.V."/>
            <person name="Debuchy R."/>
            <person name="Gladieux P."/>
            <person name="Hiltunen Thoren M."/>
            <person name="Johannesson H."/>
        </authorList>
    </citation>
    <scope>NUCLEOTIDE SEQUENCE</scope>
    <source>
        <strain evidence="2">CBS 955.72</strain>
    </source>
</reference>
<feature type="compositionally biased region" description="Polar residues" evidence="1">
    <location>
        <begin position="103"/>
        <end position="112"/>
    </location>
</feature>
<dbReference type="Proteomes" id="UP001275084">
    <property type="component" value="Unassembled WGS sequence"/>
</dbReference>
<keyword evidence="3" id="KW-1185">Reference proteome</keyword>
<dbReference type="AlphaFoldDB" id="A0AAJ0MI69"/>
<feature type="region of interest" description="Disordered" evidence="1">
    <location>
        <begin position="1"/>
        <end position="112"/>
    </location>
</feature>
<dbReference type="EMBL" id="JAUIQD010000002">
    <property type="protein sequence ID" value="KAK3359722.1"/>
    <property type="molecule type" value="Genomic_DNA"/>
</dbReference>
<feature type="compositionally biased region" description="Polar residues" evidence="1">
    <location>
        <begin position="1"/>
        <end position="13"/>
    </location>
</feature>